<accession>A0ABS8ZLZ8</accession>
<dbReference type="EMBL" id="JAJVCN010000003">
    <property type="protein sequence ID" value="MCE7008188.1"/>
    <property type="molecule type" value="Genomic_DNA"/>
</dbReference>
<comment type="caution">
    <text evidence="1">The sequence shown here is derived from an EMBL/GenBank/DDBJ whole genome shotgun (WGS) entry which is preliminary data.</text>
</comment>
<organism evidence="1 2">
    <name type="scientific">Kibdelosporangium philippinense</name>
    <dbReference type="NCBI Taxonomy" id="211113"/>
    <lineage>
        <taxon>Bacteria</taxon>
        <taxon>Bacillati</taxon>
        <taxon>Actinomycetota</taxon>
        <taxon>Actinomycetes</taxon>
        <taxon>Pseudonocardiales</taxon>
        <taxon>Pseudonocardiaceae</taxon>
        <taxon>Kibdelosporangium</taxon>
    </lineage>
</organism>
<protein>
    <submittedName>
        <fullName evidence="1">Uncharacterized protein</fullName>
    </submittedName>
</protein>
<dbReference type="RefSeq" id="WP_233729716.1">
    <property type="nucleotide sequence ID" value="NZ_JAJVCN010000003.1"/>
</dbReference>
<sequence length="75" mass="8321">MPTNGGDLTEHCRVAIRITDRLRVLGADRPDLPQLPRLLAGLHVQPASTVGLRNVGREGADTYWPDRDLGPFYEN</sequence>
<evidence type="ECO:0000313" key="1">
    <source>
        <dbReference type="EMBL" id="MCE7008188.1"/>
    </source>
</evidence>
<dbReference type="Proteomes" id="UP001521150">
    <property type="component" value="Unassembled WGS sequence"/>
</dbReference>
<keyword evidence="2" id="KW-1185">Reference proteome</keyword>
<gene>
    <name evidence="1" type="ORF">LWC34_36025</name>
</gene>
<name>A0ABS8ZLZ8_9PSEU</name>
<reference evidence="1 2" key="1">
    <citation type="submission" date="2021-12" db="EMBL/GenBank/DDBJ databases">
        <title>Genome sequence of Kibdelosporangium philippinense ATCC 49844.</title>
        <authorList>
            <person name="Fedorov E.A."/>
            <person name="Omeragic M."/>
            <person name="Shalygina K.F."/>
            <person name="Maclea K.S."/>
        </authorList>
    </citation>
    <scope>NUCLEOTIDE SEQUENCE [LARGE SCALE GENOMIC DNA]</scope>
    <source>
        <strain evidence="1 2">ATCC 49844</strain>
    </source>
</reference>
<proteinExistence type="predicted"/>
<evidence type="ECO:0000313" key="2">
    <source>
        <dbReference type="Proteomes" id="UP001521150"/>
    </source>
</evidence>